<gene>
    <name evidence="7" type="ORF">EJ03DRAFT_265068</name>
</gene>
<dbReference type="SUPFAM" id="SSF53448">
    <property type="entry name" value="Nucleotide-diphospho-sugar transferases"/>
    <property type="match status" value="1"/>
</dbReference>
<proteinExistence type="predicted"/>
<dbReference type="GO" id="GO:0005886">
    <property type="term" value="C:plasma membrane"/>
    <property type="evidence" value="ECO:0007669"/>
    <property type="project" value="UniProtKB-SubCell"/>
</dbReference>
<accession>A0A6G1LKZ1</accession>
<keyword evidence="8" id="KW-1185">Reference proteome</keyword>
<evidence type="ECO:0000256" key="3">
    <source>
        <dbReference type="ARBA" id="ARBA00022676"/>
    </source>
</evidence>
<evidence type="ECO:0000256" key="1">
    <source>
        <dbReference type="ARBA" id="ARBA00004236"/>
    </source>
</evidence>
<sequence>MPRQSRTSSYIDTTASPPQLSIARQIINLVGCCIAAYVFFYGLGKCRNPLTVDIIISILLAEYNRWTNHLRRQKTRKGFNASTVDSDREKQISGHRLGCIAAIVGYREDPVLFKQCLKSYLNAPGCRFVLVGIDGDAEEDGEMVEVFQQVFQDKADHVHLAKPLAQLAFKYQSENLATDEETIQHCCMLARSAIEAGGVSLHGPESVTRLCVSQPHMHKKGIMFTNFIFSLVLSDELGLEYLWTSDSDSWIVENALLRTVATMAEDPKIGGASASMFIHNADDTVVAQMGNGVYLSEVYVQRSFTGAASANDCQSGPAASFRVAALPNILIKWYNQNFFGHFMITNEDRHLTTRLLLDGWKVIYVSDVYVATECPKTLQRWLQQQVRWARAIHFESFHRPQVYLKHSPILFYSTLRREVVGLLVPLSFVLYVCTGRTLVRSFSPADLVTRIGWIYSYLWLRNPYRGKSWSEWLWIFPAMLFYRVPLPAIHLWSWLTVLDDSWGTPMRSSVEVAKKQKVQTKIREIGWIVLWMAIFGGAAGRSIASMLGAQPLATASLILVGGVVSFSAASCWLLRAD</sequence>
<dbReference type="AlphaFoldDB" id="A0A6G1LKZ1"/>
<dbReference type="PANTHER" id="PTHR22913">
    <property type="entry name" value="HYALURONAN SYNTHASE"/>
    <property type="match status" value="1"/>
</dbReference>
<evidence type="ECO:0000256" key="4">
    <source>
        <dbReference type="ARBA" id="ARBA00022679"/>
    </source>
</evidence>
<evidence type="ECO:0000256" key="2">
    <source>
        <dbReference type="ARBA" id="ARBA00022475"/>
    </source>
</evidence>
<evidence type="ECO:0000313" key="7">
    <source>
        <dbReference type="EMBL" id="KAF2773280.1"/>
    </source>
</evidence>
<dbReference type="Proteomes" id="UP000799436">
    <property type="component" value="Unassembled WGS sequence"/>
</dbReference>
<keyword evidence="6" id="KW-1133">Transmembrane helix</keyword>
<dbReference type="GO" id="GO:0085029">
    <property type="term" value="P:extracellular matrix assembly"/>
    <property type="evidence" value="ECO:0007669"/>
    <property type="project" value="TreeGrafter"/>
</dbReference>
<protein>
    <submittedName>
        <fullName evidence="7">Hyaluronan synthase</fullName>
    </submittedName>
</protein>
<dbReference type="EMBL" id="ML995811">
    <property type="protein sequence ID" value="KAF2773280.1"/>
    <property type="molecule type" value="Genomic_DNA"/>
</dbReference>
<feature type="transmembrane region" description="Helical" evidence="6">
    <location>
        <begin position="26"/>
        <end position="44"/>
    </location>
</feature>
<keyword evidence="4" id="KW-0808">Transferase</keyword>
<keyword evidence="2" id="KW-1003">Cell membrane</keyword>
<dbReference type="PANTHER" id="PTHR22913:SF12">
    <property type="entry name" value="MANNURONAN SYNTHASE"/>
    <property type="match status" value="1"/>
</dbReference>
<name>A0A6G1LKZ1_9PEZI</name>
<keyword evidence="5 6" id="KW-0472">Membrane</keyword>
<reference evidence="7" key="1">
    <citation type="journal article" date="2020" name="Stud. Mycol.">
        <title>101 Dothideomycetes genomes: a test case for predicting lifestyles and emergence of pathogens.</title>
        <authorList>
            <person name="Haridas S."/>
            <person name="Albert R."/>
            <person name="Binder M."/>
            <person name="Bloem J."/>
            <person name="Labutti K."/>
            <person name="Salamov A."/>
            <person name="Andreopoulos B."/>
            <person name="Baker S."/>
            <person name="Barry K."/>
            <person name="Bills G."/>
            <person name="Bluhm B."/>
            <person name="Cannon C."/>
            <person name="Castanera R."/>
            <person name="Culley D."/>
            <person name="Daum C."/>
            <person name="Ezra D."/>
            <person name="Gonzalez J."/>
            <person name="Henrissat B."/>
            <person name="Kuo A."/>
            <person name="Liang C."/>
            <person name="Lipzen A."/>
            <person name="Lutzoni F."/>
            <person name="Magnuson J."/>
            <person name="Mondo S."/>
            <person name="Nolan M."/>
            <person name="Ohm R."/>
            <person name="Pangilinan J."/>
            <person name="Park H.-J."/>
            <person name="Ramirez L."/>
            <person name="Alfaro M."/>
            <person name="Sun H."/>
            <person name="Tritt A."/>
            <person name="Yoshinaga Y."/>
            <person name="Zwiers L.-H."/>
            <person name="Turgeon B."/>
            <person name="Goodwin S."/>
            <person name="Spatafora J."/>
            <person name="Crous P."/>
            <person name="Grigoriev I."/>
        </authorList>
    </citation>
    <scope>NUCLEOTIDE SEQUENCE</scope>
    <source>
        <strain evidence="7">CBS 116005</strain>
    </source>
</reference>
<evidence type="ECO:0000256" key="5">
    <source>
        <dbReference type="ARBA" id="ARBA00023136"/>
    </source>
</evidence>
<dbReference type="GO" id="GO:0050501">
    <property type="term" value="F:hyaluronan synthase activity"/>
    <property type="evidence" value="ECO:0007669"/>
    <property type="project" value="TreeGrafter"/>
</dbReference>
<keyword evidence="3" id="KW-0328">Glycosyltransferase</keyword>
<comment type="subcellular location">
    <subcellularLocation>
        <location evidence="1">Cell membrane</location>
    </subcellularLocation>
</comment>
<dbReference type="GO" id="GO:0030213">
    <property type="term" value="P:hyaluronan biosynthetic process"/>
    <property type="evidence" value="ECO:0007669"/>
    <property type="project" value="TreeGrafter"/>
</dbReference>
<organism evidence="7 8">
    <name type="scientific">Teratosphaeria nubilosa</name>
    <dbReference type="NCBI Taxonomy" id="161662"/>
    <lineage>
        <taxon>Eukaryota</taxon>
        <taxon>Fungi</taxon>
        <taxon>Dikarya</taxon>
        <taxon>Ascomycota</taxon>
        <taxon>Pezizomycotina</taxon>
        <taxon>Dothideomycetes</taxon>
        <taxon>Dothideomycetidae</taxon>
        <taxon>Mycosphaerellales</taxon>
        <taxon>Teratosphaeriaceae</taxon>
        <taxon>Teratosphaeria</taxon>
    </lineage>
</organism>
<dbReference type="InterPro" id="IPR029044">
    <property type="entry name" value="Nucleotide-diphossugar_trans"/>
</dbReference>
<feature type="transmembrane region" description="Helical" evidence="6">
    <location>
        <begin position="419"/>
        <end position="439"/>
    </location>
</feature>
<feature type="transmembrane region" description="Helical" evidence="6">
    <location>
        <begin position="472"/>
        <end position="498"/>
    </location>
</feature>
<dbReference type="Pfam" id="PF13641">
    <property type="entry name" value="Glyco_tranf_2_3"/>
    <property type="match status" value="1"/>
</dbReference>
<keyword evidence="6" id="KW-0812">Transmembrane</keyword>
<dbReference type="Gene3D" id="3.90.550.10">
    <property type="entry name" value="Spore Coat Polysaccharide Biosynthesis Protein SpsA, Chain A"/>
    <property type="match status" value="1"/>
</dbReference>
<dbReference type="OrthoDB" id="9876900at2759"/>
<evidence type="ECO:0000313" key="8">
    <source>
        <dbReference type="Proteomes" id="UP000799436"/>
    </source>
</evidence>
<evidence type="ECO:0000256" key="6">
    <source>
        <dbReference type="SAM" id="Phobius"/>
    </source>
</evidence>
<feature type="transmembrane region" description="Helical" evidence="6">
    <location>
        <begin position="553"/>
        <end position="574"/>
    </location>
</feature>
<feature type="transmembrane region" description="Helical" evidence="6">
    <location>
        <begin position="525"/>
        <end position="547"/>
    </location>
</feature>